<evidence type="ECO:0000313" key="5">
    <source>
        <dbReference type="Proteomes" id="UP000295674"/>
    </source>
</evidence>
<gene>
    <name evidence="4" type="ORF">E1181_05890</name>
</gene>
<feature type="domain" description="Mammalian cell entry C-terminal" evidence="3">
    <location>
        <begin position="121"/>
        <end position="290"/>
    </location>
</feature>
<sequence length="431" mass="46246">MLTRRVRLQLAAFAVLTVFGVGTVLVNYLDLRQLLGFGQYEVTAVFSDATGLHPGAMVGYRDVEIGKVRSIDLGDGTAVATLGIDDDVRVPARVSAAIRSKSAIGEQSVNLTPAGDGPPWLEPGDRITDTTTLPRTDELITSLDDLAASIPQEELNFVLDELTTGLRGQEPQVTTLLENTRTVLHQAGLNLEPTVGLIAELGPFLRTQRDIAPETRSTLRDLASFTEQLRRSDGDLRGVLARTPPAAEQLIGLQDRLMPALPHLLADLDATGQVIRTQLPGVSQTLVLYPAMTAALQRVVQQPGAAPGSAHLGIRFSVNSTPPCYSGYTPMSQQRSFDDESPARTPPDQYCKVAPDDPRSIRGTRNYPCANDPGRRGPTAAACGARPEEVVASYDPSTGNAMLPDGHLLVLGDVAEQRGGEPTTWHDLLLK</sequence>
<reference evidence="4 5" key="1">
    <citation type="submission" date="2019-03" db="EMBL/GenBank/DDBJ databases">
        <title>Draft genome sequences of novel Actinobacteria.</title>
        <authorList>
            <person name="Sahin N."/>
            <person name="Ay H."/>
            <person name="Saygin H."/>
        </authorList>
    </citation>
    <scope>NUCLEOTIDE SEQUENCE [LARGE SCALE GENOMIC DNA]</scope>
    <source>
        <strain evidence="4 5">16K309</strain>
    </source>
</reference>
<dbReference type="OrthoDB" id="4741753at2"/>
<protein>
    <submittedName>
        <fullName evidence="4">MCE family protein</fullName>
    </submittedName>
</protein>
<dbReference type="InterPro" id="IPR024516">
    <property type="entry name" value="Mce_C"/>
</dbReference>
<name>A0A4R4W0W1_9PSEU</name>
<proteinExistence type="predicted"/>
<dbReference type="PANTHER" id="PTHR33371">
    <property type="entry name" value="INTERMEMBRANE PHOSPHOLIPID TRANSPORT SYSTEM BINDING PROTEIN MLAD-RELATED"/>
    <property type="match status" value="1"/>
</dbReference>
<evidence type="ECO:0000259" key="2">
    <source>
        <dbReference type="Pfam" id="PF02470"/>
    </source>
</evidence>
<dbReference type="AlphaFoldDB" id="A0A4R4W0W1"/>
<feature type="region of interest" description="Disordered" evidence="1">
    <location>
        <begin position="362"/>
        <end position="381"/>
    </location>
</feature>
<evidence type="ECO:0000259" key="3">
    <source>
        <dbReference type="Pfam" id="PF11887"/>
    </source>
</evidence>
<dbReference type="EMBL" id="SMKS01000005">
    <property type="protein sequence ID" value="TDD08994.1"/>
    <property type="molecule type" value="Genomic_DNA"/>
</dbReference>
<feature type="domain" description="Mce/MlaD" evidence="2">
    <location>
        <begin position="39"/>
        <end position="113"/>
    </location>
</feature>
<dbReference type="InterPro" id="IPR003399">
    <property type="entry name" value="Mce/MlaD"/>
</dbReference>
<dbReference type="InterPro" id="IPR005693">
    <property type="entry name" value="Mce"/>
</dbReference>
<comment type="caution">
    <text evidence="4">The sequence shown here is derived from an EMBL/GenBank/DDBJ whole genome shotgun (WGS) entry which is preliminary data.</text>
</comment>
<dbReference type="InterPro" id="IPR052336">
    <property type="entry name" value="MlaD_Phospholipid_Transporter"/>
</dbReference>
<dbReference type="Pfam" id="PF11887">
    <property type="entry name" value="Mce4_CUP1"/>
    <property type="match status" value="1"/>
</dbReference>
<dbReference type="Proteomes" id="UP000295674">
    <property type="component" value="Unassembled WGS sequence"/>
</dbReference>
<accession>A0A4R4W0W1</accession>
<dbReference type="GO" id="GO:0005576">
    <property type="term" value="C:extracellular region"/>
    <property type="evidence" value="ECO:0007669"/>
    <property type="project" value="TreeGrafter"/>
</dbReference>
<evidence type="ECO:0000256" key="1">
    <source>
        <dbReference type="SAM" id="MobiDB-lite"/>
    </source>
</evidence>
<dbReference type="PANTHER" id="PTHR33371:SF16">
    <property type="entry name" value="MCE-FAMILY PROTEIN MCE3F"/>
    <property type="match status" value="1"/>
</dbReference>
<evidence type="ECO:0000313" key="4">
    <source>
        <dbReference type="EMBL" id="TDD08994.1"/>
    </source>
</evidence>
<feature type="region of interest" description="Disordered" evidence="1">
    <location>
        <begin position="327"/>
        <end position="347"/>
    </location>
</feature>
<keyword evidence="5" id="KW-1185">Reference proteome</keyword>
<dbReference type="NCBIfam" id="TIGR00996">
    <property type="entry name" value="Mtu_fam_mce"/>
    <property type="match status" value="1"/>
</dbReference>
<organism evidence="4 5">
    <name type="scientific">Saccharopolyspora terrae</name>
    <dbReference type="NCBI Taxonomy" id="2530384"/>
    <lineage>
        <taxon>Bacteria</taxon>
        <taxon>Bacillati</taxon>
        <taxon>Actinomycetota</taxon>
        <taxon>Actinomycetes</taxon>
        <taxon>Pseudonocardiales</taxon>
        <taxon>Pseudonocardiaceae</taxon>
        <taxon>Saccharopolyspora</taxon>
    </lineage>
</organism>
<dbReference type="RefSeq" id="WP_132672864.1">
    <property type="nucleotide sequence ID" value="NZ_SMKS01000005.1"/>
</dbReference>
<dbReference type="Pfam" id="PF02470">
    <property type="entry name" value="MlaD"/>
    <property type="match status" value="1"/>
</dbReference>